<accession>A0ABY3QZI0</accession>
<gene>
    <name evidence="2" type="ORF">BjapCC829_18845</name>
</gene>
<dbReference type="EMBL" id="CP088100">
    <property type="protein sequence ID" value="UFW90477.1"/>
    <property type="molecule type" value="Genomic_DNA"/>
</dbReference>
<reference evidence="2" key="1">
    <citation type="submission" date="2021-11" db="EMBL/GenBank/DDBJ databases">
        <title>Australian commercial rhizobial inoculants.</title>
        <authorList>
            <person name="Kohlmeier M.G."/>
            <person name="O'Hara G.W."/>
            <person name="Colombi E."/>
            <person name="Ramsay J.P."/>
            <person name="Terpolilli J."/>
        </authorList>
    </citation>
    <scope>NUCLEOTIDE SEQUENCE</scope>
    <source>
        <strain evidence="2">CC829</strain>
    </source>
</reference>
<organism evidence="2 3">
    <name type="scientific">Bradyrhizobium barranii</name>
    <dbReference type="NCBI Taxonomy" id="2992140"/>
    <lineage>
        <taxon>Bacteria</taxon>
        <taxon>Pseudomonadati</taxon>
        <taxon>Pseudomonadota</taxon>
        <taxon>Alphaproteobacteria</taxon>
        <taxon>Hyphomicrobiales</taxon>
        <taxon>Nitrobacteraceae</taxon>
        <taxon>Bradyrhizobium</taxon>
    </lineage>
</organism>
<evidence type="ECO:0000259" key="1">
    <source>
        <dbReference type="Pfam" id="PF06114"/>
    </source>
</evidence>
<dbReference type="Gene3D" id="1.10.10.2910">
    <property type="match status" value="1"/>
</dbReference>
<sequence>MVQTDDSSLDPHELRAVQLAARRALDRASGWGVYPTPIAEILSAANIKVAPASIFDPRRIMEYLIGKAERTAVAVRSAISKMFGIADTLDNTIHIDHTVRPSRQNFLKLHEAGHLELPTHRKIFSIFQECEKMLDPDTSDLFEREANNFARFVMFQGDAYRDMAADHALTIRTPMKLASTFGASIYASCREFARTNHRACAVYVLEPITFSPQAGPQAQVRRIEVSPSFEQRFGKPGETVIARSHSLGRVLPIGRKMTKATPVSMTDLNGQAHECLAEAFDTTFNVLILVYPVKALTSAAPTFQYPWQ</sequence>
<dbReference type="Proteomes" id="UP001430990">
    <property type="component" value="Chromosome"/>
</dbReference>
<protein>
    <submittedName>
        <fullName evidence="2">ImmA/IrrE family metallo-endopeptidase</fullName>
    </submittedName>
</protein>
<evidence type="ECO:0000313" key="3">
    <source>
        <dbReference type="Proteomes" id="UP001430990"/>
    </source>
</evidence>
<name>A0ABY3QZI0_9BRAD</name>
<dbReference type="RefSeq" id="WP_231144648.1">
    <property type="nucleotide sequence ID" value="NZ_CP088100.1"/>
</dbReference>
<proteinExistence type="predicted"/>
<dbReference type="Pfam" id="PF06114">
    <property type="entry name" value="Peptidase_M78"/>
    <property type="match status" value="1"/>
</dbReference>
<keyword evidence="3" id="KW-1185">Reference proteome</keyword>
<feature type="domain" description="IrrE N-terminal-like" evidence="1">
    <location>
        <begin position="90"/>
        <end position="187"/>
    </location>
</feature>
<evidence type="ECO:0000313" key="2">
    <source>
        <dbReference type="EMBL" id="UFW90477.1"/>
    </source>
</evidence>
<dbReference type="InterPro" id="IPR010359">
    <property type="entry name" value="IrrE_HExxH"/>
</dbReference>